<dbReference type="GeneID" id="67004467"/>
<dbReference type="Proteomes" id="UP001043456">
    <property type="component" value="Unassembled WGS sequence"/>
</dbReference>
<proteinExistence type="predicted"/>
<evidence type="ECO:0000313" key="2">
    <source>
        <dbReference type="Proteomes" id="UP001043456"/>
    </source>
</evidence>
<accession>A0A9P3B8Y9</accession>
<keyword evidence="2" id="KW-1185">Reference proteome</keyword>
<comment type="caution">
    <text evidence="1">The sequence shown here is derived from an EMBL/GenBank/DDBJ whole genome shotgun (WGS) entry which is preliminary data.</text>
</comment>
<dbReference type="AlphaFoldDB" id="A0A9P3B8Y9"/>
<gene>
    <name evidence="1" type="ORF">Asppvi_005856</name>
</gene>
<name>A0A9P3B8Y9_9EURO</name>
<evidence type="ECO:0000313" key="1">
    <source>
        <dbReference type="EMBL" id="GIJ86957.1"/>
    </source>
</evidence>
<dbReference type="EMBL" id="BHVY01000004">
    <property type="protein sequence ID" value="GIJ86957.1"/>
    <property type="molecule type" value="Genomic_DNA"/>
</dbReference>
<sequence>MPATNQIKPIELPEPSDAELENAARELVRFIPRFQCEIMTILRNVVIDPAKSFPKSFSTTDASVRAVLVYKNGSAGAVRVTGPNAPLPVPNIVTGPDEIGLEIIEVKDGQTCMFFGDPVVRFFRCKEA</sequence>
<reference evidence="1 2" key="1">
    <citation type="submission" date="2018-10" db="EMBL/GenBank/DDBJ databases">
        <title>Pan-genome distribution and transcriptional activeness of fungal secondary metabolism genes in Aspergillus section Fumigati.</title>
        <authorList>
            <person name="Takahashi H."/>
            <person name="Umemura M."/>
            <person name="Ninomiya A."/>
            <person name="Kusuya Y."/>
            <person name="Urayama S."/>
            <person name="Shimizu M."/>
            <person name="Watanabe A."/>
            <person name="Kamei K."/>
            <person name="Yaguchi T."/>
            <person name="Hagiwara D."/>
        </authorList>
    </citation>
    <scope>NUCLEOTIDE SEQUENCE [LARGE SCALE GENOMIC DNA]</scope>
    <source>
        <strain evidence="1 2">IFM 55266</strain>
    </source>
</reference>
<protein>
    <submittedName>
        <fullName evidence="1">Uncharacterized protein</fullName>
    </submittedName>
</protein>
<dbReference type="OrthoDB" id="4368117at2759"/>
<organism evidence="1 2">
    <name type="scientific">Aspergillus pseudoviridinutans</name>
    <dbReference type="NCBI Taxonomy" id="1517512"/>
    <lineage>
        <taxon>Eukaryota</taxon>
        <taxon>Fungi</taxon>
        <taxon>Dikarya</taxon>
        <taxon>Ascomycota</taxon>
        <taxon>Pezizomycotina</taxon>
        <taxon>Eurotiomycetes</taxon>
        <taxon>Eurotiomycetidae</taxon>
        <taxon>Eurotiales</taxon>
        <taxon>Aspergillaceae</taxon>
        <taxon>Aspergillus</taxon>
        <taxon>Aspergillus subgen. Fumigati</taxon>
    </lineage>
</organism>
<dbReference type="RefSeq" id="XP_043157703.1">
    <property type="nucleotide sequence ID" value="XM_043301768.1"/>
</dbReference>